<dbReference type="PANTHER" id="PTHR40457">
    <property type="entry name" value="PHOSPHOLIPASE A1"/>
    <property type="match status" value="1"/>
</dbReference>
<keyword evidence="17" id="KW-0998">Cell outer membrane</keyword>
<evidence type="ECO:0000256" key="14">
    <source>
        <dbReference type="ARBA" id="ARBA00022963"/>
    </source>
</evidence>
<name>A0A2S9TCS1_9BACT</name>
<comment type="subunit">
    <text evidence="5">Homodimer; dimerization is reversible, and the dimeric form is the active one.</text>
</comment>
<evidence type="ECO:0000313" key="22">
    <source>
        <dbReference type="Proteomes" id="UP000239151"/>
    </source>
</evidence>
<evidence type="ECO:0000313" key="21">
    <source>
        <dbReference type="EMBL" id="PRM96633.1"/>
    </source>
</evidence>
<evidence type="ECO:0000256" key="11">
    <source>
        <dbReference type="ARBA" id="ARBA00022729"/>
    </source>
</evidence>
<reference evidence="21 22" key="1">
    <citation type="submission" date="2017-09" db="EMBL/GenBank/DDBJ databases">
        <title>Reassesment of A. cryaerophilus.</title>
        <authorList>
            <person name="Perez-Cataluna A."/>
            <person name="Collado L."/>
            <person name="Salgado O."/>
            <person name="Lefinanco V."/>
            <person name="Figueras M.J."/>
        </authorList>
    </citation>
    <scope>NUCLEOTIDE SEQUENCE [LARGE SCALE GENOMIC DNA]</scope>
    <source>
        <strain evidence="21 22">LMG 9065</strain>
    </source>
</reference>
<evidence type="ECO:0000256" key="13">
    <source>
        <dbReference type="ARBA" id="ARBA00022837"/>
    </source>
</evidence>
<dbReference type="GO" id="GO:0009279">
    <property type="term" value="C:cell outer membrane"/>
    <property type="evidence" value="ECO:0007669"/>
    <property type="project" value="UniProtKB-SubCell"/>
</dbReference>
<dbReference type="Pfam" id="PF02253">
    <property type="entry name" value="PLA1"/>
    <property type="match status" value="1"/>
</dbReference>
<keyword evidence="8" id="KW-1134">Transmembrane beta strand</keyword>
<dbReference type="GO" id="GO:0008970">
    <property type="term" value="F:phospholipase A1 activity"/>
    <property type="evidence" value="ECO:0007669"/>
    <property type="project" value="UniProtKB-EC"/>
</dbReference>
<dbReference type="InterPro" id="IPR003187">
    <property type="entry name" value="PLipase_A1"/>
</dbReference>
<dbReference type="GO" id="GO:0016042">
    <property type="term" value="P:lipid catabolic process"/>
    <property type="evidence" value="ECO:0007669"/>
    <property type="project" value="UniProtKB-KW"/>
</dbReference>
<keyword evidence="13 20" id="KW-0106">Calcium</keyword>
<dbReference type="EC" id="3.1.1.32" evidence="6"/>
<comment type="catalytic activity">
    <reaction evidence="1">
        <text>a 1,2-diacyl-sn-glycero-3-phosphocholine + H2O = a 2-acyl-sn-glycero-3-phosphocholine + a fatty acid + H(+)</text>
        <dbReference type="Rhea" id="RHEA:18689"/>
        <dbReference type="ChEBI" id="CHEBI:15377"/>
        <dbReference type="ChEBI" id="CHEBI:15378"/>
        <dbReference type="ChEBI" id="CHEBI:28868"/>
        <dbReference type="ChEBI" id="CHEBI:57643"/>
        <dbReference type="ChEBI" id="CHEBI:57875"/>
        <dbReference type="EC" id="3.1.1.32"/>
    </reaction>
</comment>
<accession>A0A2S9TCS1</accession>
<feature type="active site" description="Proton acceptor" evidence="19">
    <location>
        <position position="206"/>
    </location>
</feature>
<dbReference type="PANTHER" id="PTHR40457:SF1">
    <property type="entry name" value="PHOSPHOLIPASE A1"/>
    <property type="match status" value="1"/>
</dbReference>
<dbReference type="PRINTS" id="PR01486">
    <property type="entry name" value="PHPHLIPASEA1"/>
</dbReference>
<gene>
    <name evidence="21" type="ORF">CJ670_07675</name>
</gene>
<dbReference type="AlphaFoldDB" id="A0A2S9TCS1"/>
<keyword evidence="15" id="KW-0443">Lipid metabolism</keyword>
<dbReference type="GO" id="GO:0004623">
    <property type="term" value="F:phospholipase A2 activity"/>
    <property type="evidence" value="ECO:0007669"/>
    <property type="project" value="UniProtKB-EC"/>
</dbReference>
<keyword evidence="16" id="KW-0472">Membrane</keyword>
<protein>
    <recommendedName>
        <fullName evidence="18">Phosphatidylcholine 1-acylhydrolase</fullName>
        <ecNumber evidence="6">3.1.1.32</ecNumber>
        <ecNumber evidence="7">3.1.1.4</ecNumber>
    </recommendedName>
</protein>
<evidence type="ECO:0000256" key="16">
    <source>
        <dbReference type="ARBA" id="ARBA00023136"/>
    </source>
</evidence>
<comment type="similarity">
    <text evidence="4">Belongs to the phospholipase A1 family.</text>
</comment>
<keyword evidence="10 20" id="KW-0479">Metal-binding</keyword>
<keyword evidence="14" id="KW-0442">Lipid degradation</keyword>
<dbReference type="Proteomes" id="UP000239151">
    <property type="component" value="Unassembled WGS sequence"/>
</dbReference>
<keyword evidence="11" id="KW-0732">Signal</keyword>
<dbReference type="Gene3D" id="2.40.230.10">
    <property type="entry name" value="Phospholipase A1"/>
    <property type="match status" value="1"/>
</dbReference>
<evidence type="ECO:0000256" key="6">
    <source>
        <dbReference type="ARBA" id="ARBA00013179"/>
    </source>
</evidence>
<evidence type="ECO:0000256" key="3">
    <source>
        <dbReference type="ARBA" id="ARBA00004571"/>
    </source>
</evidence>
<evidence type="ECO:0000256" key="5">
    <source>
        <dbReference type="ARBA" id="ARBA00011702"/>
    </source>
</evidence>
<evidence type="ECO:0000256" key="8">
    <source>
        <dbReference type="ARBA" id="ARBA00022452"/>
    </source>
</evidence>
<evidence type="ECO:0000256" key="4">
    <source>
        <dbReference type="ARBA" id="ARBA00010525"/>
    </source>
</evidence>
<evidence type="ECO:0000256" key="15">
    <source>
        <dbReference type="ARBA" id="ARBA00023098"/>
    </source>
</evidence>
<evidence type="ECO:0000256" key="12">
    <source>
        <dbReference type="ARBA" id="ARBA00022801"/>
    </source>
</evidence>
<comment type="cofactor">
    <cofactor evidence="20">
        <name>Ca(2+)</name>
        <dbReference type="ChEBI" id="CHEBI:29108"/>
    </cofactor>
    <text evidence="20">Binds 1 Ca(2+) ion per monomer.</text>
</comment>
<comment type="subcellular location">
    <subcellularLocation>
        <location evidence="3">Cell outer membrane</location>
        <topology evidence="3">Multi-pass membrane protein</topology>
    </subcellularLocation>
</comment>
<feature type="binding site" description="in dimeric form" evidence="20">
    <location>
        <position position="251"/>
    </location>
    <ligand>
        <name>Ca(2+)</name>
        <dbReference type="ChEBI" id="CHEBI:29108"/>
        <label>1</label>
    </ligand>
</feature>
<dbReference type="SUPFAM" id="SSF56931">
    <property type="entry name" value="Outer membrane phospholipase A (OMPLA)"/>
    <property type="match status" value="1"/>
</dbReference>
<evidence type="ECO:0000256" key="20">
    <source>
        <dbReference type="PIRSR" id="PIRSR603187-2"/>
    </source>
</evidence>
<evidence type="ECO:0000256" key="17">
    <source>
        <dbReference type="ARBA" id="ARBA00023237"/>
    </source>
</evidence>
<evidence type="ECO:0000256" key="18">
    <source>
        <dbReference type="ARBA" id="ARBA00032375"/>
    </source>
</evidence>
<evidence type="ECO:0000256" key="2">
    <source>
        <dbReference type="ARBA" id="ARBA00001604"/>
    </source>
</evidence>
<keyword evidence="9" id="KW-0812">Transmembrane</keyword>
<dbReference type="InterPro" id="IPR036541">
    <property type="entry name" value="PLipase_A1_sf"/>
</dbReference>
<dbReference type="EC" id="3.1.1.4" evidence="7"/>
<evidence type="ECO:0000256" key="9">
    <source>
        <dbReference type="ARBA" id="ARBA00022692"/>
    </source>
</evidence>
<dbReference type="EMBL" id="NXGI01000017">
    <property type="protein sequence ID" value="PRM96633.1"/>
    <property type="molecule type" value="Genomic_DNA"/>
</dbReference>
<keyword evidence="12" id="KW-0378">Hydrolase</keyword>
<dbReference type="GO" id="GO:0046872">
    <property type="term" value="F:metal ion binding"/>
    <property type="evidence" value="ECO:0007669"/>
    <property type="project" value="UniProtKB-KW"/>
</dbReference>
<feature type="active site" description="Nucleophile" evidence="19">
    <location>
        <position position="208"/>
    </location>
</feature>
<feature type="binding site" description="in dimeric form" evidence="20">
    <location>
        <position position="174"/>
    </location>
    <ligand>
        <name>Ca(2+)</name>
        <dbReference type="ChEBI" id="CHEBI:29108"/>
        <label>1</label>
    </ligand>
</feature>
<sequence length="342" mass="39929">MQIILRKKLNKKLIILFIATISLCFGQDVNSIYKEAKKLEDSGDYKSAMLLYKKIANESFKNSYLEENQDLVVKEIKKEPKKEFFEHNIDKSEDKETNSNLEQLVTKDFGIYPYKKTYFLPATYTSNNISDRDNFETSFQISLEKPISNDFFGLNETISVAYTQKSFWQTASSSAPFRESNYEPEIFMQIPNDGKYLKLYKTSFLHSSNGKGGDDSRSLNRAYLQTFFQFNNLFVSPKVWYRIPEKTKDDDMKDFYKYYGYGDISFLYAYGKQTFELLLRDNLRLNSSNKGAAEFNYTFPLPDFISSKNSYGIFQIFHGYGHSLIDYDREITNIGIGITFSR</sequence>
<evidence type="ECO:0000256" key="1">
    <source>
        <dbReference type="ARBA" id="ARBA00000111"/>
    </source>
</evidence>
<evidence type="ECO:0000256" key="10">
    <source>
        <dbReference type="ARBA" id="ARBA00022723"/>
    </source>
</evidence>
<feature type="binding site" description="in dimeric form" evidence="20">
    <location>
        <position position="216"/>
    </location>
    <ligand>
        <name>Ca(2+)</name>
        <dbReference type="ChEBI" id="CHEBI:29108"/>
        <label>1</label>
    </ligand>
</feature>
<evidence type="ECO:0000256" key="19">
    <source>
        <dbReference type="PIRSR" id="PIRSR603187-1"/>
    </source>
</evidence>
<comment type="caution">
    <text evidence="21">The sequence shown here is derived from an EMBL/GenBank/DDBJ whole genome shotgun (WGS) entry which is preliminary data.</text>
</comment>
<comment type="catalytic activity">
    <reaction evidence="2">
        <text>a 1,2-diacyl-sn-glycero-3-phosphocholine + H2O = a 1-acyl-sn-glycero-3-phosphocholine + a fatty acid + H(+)</text>
        <dbReference type="Rhea" id="RHEA:15801"/>
        <dbReference type="ChEBI" id="CHEBI:15377"/>
        <dbReference type="ChEBI" id="CHEBI:15378"/>
        <dbReference type="ChEBI" id="CHEBI:28868"/>
        <dbReference type="ChEBI" id="CHEBI:57643"/>
        <dbReference type="ChEBI" id="CHEBI:58168"/>
        <dbReference type="EC" id="3.1.1.4"/>
    </reaction>
</comment>
<proteinExistence type="inferred from homology"/>
<evidence type="ECO:0000256" key="7">
    <source>
        <dbReference type="ARBA" id="ARBA00013278"/>
    </source>
</evidence>
<organism evidence="21 22">
    <name type="scientific">Aliarcobacter cryaerophilus</name>
    <dbReference type="NCBI Taxonomy" id="28198"/>
    <lineage>
        <taxon>Bacteria</taxon>
        <taxon>Pseudomonadati</taxon>
        <taxon>Campylobacterota</taxon>
        <taxon>Epsilonproteobacteria</taxon>
        <taxon>Campylobacterales</taxon>
        <taxon>Arcobacteraceae</taxon>
        <taxon>Aliarcobacter</taxon>
    </lineage>
</organism>